<dbReference type="EMBL" id="JALP01000065">
    <property type="protein sequence ID" value="THG91535.1"/>
    <property type="molecule type" value="Genomic_DNA"/>
</dbReference>
<evidence type="ECO:0000256" key="1">
    <source>
        <dbReference type="SAM" id="MobiDB-lite"/>
    </source>
</evidence>
<organism evidence="2 3">
    <name type="scientific">Alkalihalobacillus alcalophilus ATCC 27647 = CGMCC 1.3604</name>
    <dbReference type="NCBI Taxonomy" id="1218173"/>
    <lineage>
        <taxon>Bacteria</taxon>
        <taxon>Bacillati</taxon>
        <taxon>Bacillota</taxon>
        <taxon>Bacilli</taxon>
        <taxon>Bacillales</taxon>
        <taxon>Bacillaceae</taxon>
        <taxon>Alkalihalobacillus</taxon>
    </lineage>
</organism>
<gene>
    <name evidence="2" type="ORF">AJ85_04450</name>
</gene>
<reference evidence="2 3" key="1">
    <citation type="submission" date="2014-01" db="EMBL/GenBank/DDBJ databases">
        <title>Draft genome sequencing of Bacillus alcalophilus CGMCC 1.3604.</title>
        <authorList>
            <person name="Yang J."/>
            <person name="Diao L."/>
            <person name="Yang S."/>
        </authorList>
    </citation>
    <scope>NUCLEOTIDE SEQUENCE [LARGE SCALE GENOMIC DNA]</scope>
    <source>
        <strain evidence="2 3">CGMCC 1.3604</strain>
    </source>
</reference>
<proteinExistence type="predicted"/>
<dbReference type="Proteomes" id="UP000297014">
    <property type="component" value="Unassembled WGS sequence"/>
</dbReference>
<evidence type="ECO:0000313" key="2">
    <source>
        <dbReference type="EMBL" id="THG91535.1"/>
    </source>
</evidence>
<protein>
    <submittedName>
        <fullName evidence="2">Uncharacterized protein</fullName>
    </submittedName>
</protein>
<dbReference type="AlphaFoldDB" id="A0A4S4K1Q6"/>
<sequence length="53" mass="6115">MVAQKRAKKDRHTNQSKINSKATFPKEDFHSGSFAEIEVAKMSEKNFKEDKSE</sequence>
<accession>A0A4S4K1Q6</accession>
<feature type="region of interest" description="Disordered" evidence="1">
    <location>
        <begin position="1"/>
        <end position="29"/>
    </location>
</feature>
<dbReference type="RefSeq" id="WP_160173407.1">
    <property type="nucleotide sequence ID" value="NZ_ALPT02000033.1"/>
</dbReference>
<comment type="caution">
    <text evidence="2">The sequence shown here is derived from an EMBL/GenBank/DDBJ whole genome shotgun (WGS) entry which is preliminary data.</text>
</comment>
<name>A0A4S4K1Q6_ALKAL</name>
<feature type="compositionally biased region" description="Basic residues" evidence="1">
    <location>
        <begin position="1"/>
        <end position="11"/>
    </location>
</feature>
<evidence type="ECO:0000313" key="3">
    <source>
        <dbReference type="Proteomes" id="UP000297014"/>
    </source>
</evidence>